<dbReference type="PANTHER" id="PTHR42877:SF4">
    <property type="entry name" value="FAD_NAD(P)-BINDING DOMAIN-CONTAINING PROTEIN-RELATED"/>
    <property type="match status" value="1"/>
</dbReference>
<dbReference type="AlphaFoldDB" id="A0A2C5Z0J9"/>
<organism evidence="2 3">
    <name type="scientific">Ophiocordyceps camponoti-rufipedis</name>
    <dbReference type="NCBI Taxonomy" id="2004952"/>
    <lineage>
        <taxon>Eukaryota</taxon>
        <taxon>Fungi</taxon>
        <taxon>Dikarya</taxon>
        <taxon>Ascomycota</taxon>
        <taxon>Pezizomycotina</taxon>
        <taxon>Sordariomycetes</taxon>
        <taxon>Hypocreomycetidae</taxon>
        <taxon>Hypocreales</taxon>
        <taxon>Ophiocordycipitaceae</taxon>
        <taxon>Ophiocordyceps</taxon>
    </lineage>
</organism>
<dbReference type="InterPro" id="IPR051209">
    <property type="entry name" value="FAD-bind_Monooxygenase_sf"/>
</dbReference>
<evidence type="ECO:0000313" key="3">
    <source>
        <dbReference type="Proteomes" id="UP000226431"/>
    </source>
</evidence>
<dbReference type="InterPro" id="IPR036188">
    <property type="entry name" value="FAD/NAD-bd_sf"/>
</dbReference>
<sequence>MEAEPASFLPRPLRIIVIGAGISGIQFARDVSTRLTNVELCIYDKNKEEGGTWAENRYPGWNPNPEWTRPHAQAAEILRYLKSTVKKHNLGQYFRFNVRCTGAVWLQDENVWNVTLETVDEPCTTFEEHCDVFVSALGRTNNWKLPDIPGLSRFTGPVLHTANWPPGFDCRGKDVAIIGNGASALQCLAAIEQGCFVI</sequence>
<dbReference type="Pfam" id="PF13450">
    <property type="entry name" value="NAD_binding_8"/>
    <property type="match status" value="1"/>
</dbReference>
<dbReference type="OrthoDB" id="74360at2759"/>
<gene>
    <name evidence="2" type="ORF">CDD80_4376</name>
</gene>
<comment type="caution">
    <text evidence="2">The sequence shown here is derived from an EMBL/GenBank/DDBJ whole genome shotgun (WGS) entry which is preliminary data.</text>
</comment>
<proteinExistence type="inferred from homology"/>
<protein>
    <submittedName>
        <fullName evidence="2">Uncharacterized protein</fullName>
    </submittedName>
</protein>
<reference evidence="2 3" key="1">
    <citation type="submission" date="2017-06" db="EMBL/GenBank/DDBJ databases">
        <title>Ant-infecting Ophiocordyceps genomes reveal a high diversity of potential behavioral manipulation genes and a possible major role for enterotoxins.</title>
        <authorList>
            <person name="De Bekker C."/>
            <person name="Evans H.C."/>
            <person name="Brachmann A."/>
            <person name="Hughes D.P."/>
        </authorList>
    </citation>
    <scope>NUCLEOTIDE SEQUENCE [LARGE SCALE GENOMIC DNA]</scope>
    <source>
        <strain evidence="2 3">Map16</strain>
    </source>
</reference>
<accession>A0A2C5Z0J9</accession>
<dbReference type="Gene3D" id="3.50.50.60">
    <property type="entry name" value="FAD/NAD(P)-binding domain"/>
    <property type="match status" value="2"/>
</dbReference>
<keyword evidence="3" id="KW-1185">Reference proteome</keyword>
<dbReference type="EMBL" id="NJES01000400">
    <property type="protein sequence ID" value="PHH72691.1"/>
    <property type="molecule type" value="Genomic_DNA"/>
</dbReference>
<name>A0A2C5Z0J9_9HYPO</name>
<evidence type="ECO:0000313" key="2">
    <source>
        <dbReference type="EMBL" id="PHH72691.1"/>
    </source>
</evidence>
<evidence type="ECO:0000256" key="1">
    <source>
        <dbReference type="ARBA" id="ARBA00010139"/>
    </source>
</evidence>
<comment type="similarity">
    <text evidence="1">Belongs to the FAD-binding monooxygenase family.</text>
</comment>
<dbReference type="STRING" id="2004952.A0A2C5Z0J9"/>
<dbReference type="SUPFAM" id="SSF51905">
    <property type="entry name" value="FAD/NAD(P)-binding domain"/>
    <property type="match status" value="1"/>
</dbReference>
<dbReference type="PANTHER" id="PTHR42877">
    <property type="entry name" value="L-ORNITHINE N(5)-MONOOXYGENASE-RELATED"/>
    <property type="match status" value="1"/>
</dbReference>
<dbReference type="PRINTS" id="PR00419">
    <property type="entry name" value="ADXRDTASE"/>
</dbReference>
<dbReference type="Proteomes" id="UP000226431">
    <property type="component" value="Unassembled WGS sequence"/>
</dbReference>